<dbReference type="SUPFAM" id="SSF57850">
    <property type="entry name" value="RING/U-box"/>
    <property type="match status" value="1"/>
</dbReference>
<dbReference type="Proteomes" id="UP000001593">
    <property type="component" value="Unassembled WGS sequence"/>
</dbReference>
<dbReference type="PANTHER" id="PTHR15710">
    <property type="entry name" value="E3 UBIQUITIN-PROTEIN LIGASE PRAJA"/>
    <property type="match status" value="1"/>
</dbReference>
<proteinExistence type="predicted"/>
<dbReference type="KEGG" id="nve:5503038"/>
<dbReference type="HOGENOM" id="CLU_013137_21_0_1"/>
<dbReference type="Pfam" id="PF13639">
    <property type="entry name" value="zf-RING_2"/>
    <property type="match status" value="1"/>
</dbReference>
<evidence type="ECO:0000256" key="2">
    <source>
        <dbReference type="ARBA" id="ARBA00022771"/>
    </source>
</evidence>
<feature type="domain" description="RING-type" evidence="5">
    <location>
        <begin position="61"/>
        <end position="94"/>
    </location>
</feature>
<evidence type="ECO:0000256" key="4">
    <source>
        <dbReference type="PROSITE-ProRule" id="PRU00175"/>
    </source>
</evidence>
<dbReference type="OMA" id="IDSRTEC"/>
<keyword evidence="1" id="KW-0479">Metal-binding</keyword>
<evidence type="ECO:0000256" key="3">
    <source>
        <dbReference type="ARBA" id="ARBA00022833"/>
    </source>
</evidence>
<dbReference type="InParanoid" id="A7SW71"/>
<keyword evidence="3" id="KW-0862">Zinc</keyword>
<dbReference type="PhylomeDB" id="A7SW71"/>
<dbReference type="GO" id="GO:0008270">
    <property type="term" value="F:zinc ion binding"/>
    <property type="evidence" value="ECO:0007669"/>
    <property type="project" value="UniProtKB-KW"/>
</dbReference>
<accession>A7SW71</accession>
<keyword evidence="2 4" id="KW-0863">Zinc-finger</keyword>
<organism evidence="6 7">
    <name type="scientific">Nematostella vectensis</name>
    <name type="common">Starlet sea anemone</name>
    <dbReference type="NCBI Taxonomy" id="45351"/>
    <lineage>
        <taxon>Eukaryota</taxon>
        <taxon>Metazoa</taxon>
        <taxon>Cnidaria</taxon>
        <taxon>Anthozoa</taxon>
        <taxon>Hexacorallia</taxon>
        <taxon>Actiniaria</taxon>
        <taxon>Edwardsiidae</taxon>
        <taxon>Nematostella</taxon>
    </lineage>
</organism>
<name>A7SW71_NEMVE</name>
<dbReference type="eggNOG" id="KOG0800">
    <property type="taxonomic scope" value="Eukaryota"/>
</dbReference>
<dbReference type="InterPro" id="IPR013083">
    <property type="entry name" value="Znf_RING/FYVE/PHD"/>
</dbReference>
<evidence type="ECO:0000259" key="5">
    <source>
        <dbReference type="PROSITE" id="PS50089"/>
    </source>
</evidence>
<dbReference type="PANTHER" id="PTHR15710:SF243">
    <property type="entry name" value="E3 UBIQUITIN-PROTEIN LIGASE PRAJA-2 ISOFORM X1"/>
    <property type="match status" value="1"/>
</dbReference>
<dbReference type="PROSITE" id="PS50089">
    <property type="entry name" value="ZF_RING_2"/>
    <property type="match status" value="1"/>
</dbReference>
<gene>
    <name evidence="6" type="ORF">NEMVEDRAFT_v1g134883</name>
</gene>
<evidence type="ECO:0000256" key="1">
    <source>
        <dbReference type="ARBA" id="ARBA00022723"/>
    </source>
</evidence>
<sequence length="94" mass="10613">MLQLHGNPGDYVWGTNGLDSIITQLLNQLEGAGPPPAENDKIENLPKVKVTQSLIDSRTECAVCQEQLKLHEEVLMLPCNHHYHKDCIIPWLKM</sequence>
<dbReference type="Gene3D" id="3.30.40.10">
    <property type="entry name" value="Zinc/RING finger domain, C3HC4 (zinc finger)"/>
    <property type="match status" value="1"/>
</dbReference>
<dbReference type="AlphaFoldDB" id="A7SW71"/>
<protein>
    <recommendedName>
        <fullName evidence="5">RING-type domain-containing protein</fullName>
    </recommendedName>
</protein>
<reference evidence="6 7" key="1">
    <citation type="journal article" date="2007" name="Science">
        <title>Sea anemone genome reveals ancestral eumetazoan gene repertoire and genomic organization.</title>
        <authorList>
            <person name="Putnam N.H."/>
            <person name="Srivastava M."/>
            <person name="Hellsten U."/>
            <person name="Dirks B."/>
            <person name="Chapman J."/>
            <person name="Salamov A."/>
            <person name="Terry A."/>
            <person name="Shapiro H."/>
            <person name="Lindquist E."/>
            <person name="Kapitonov V.V."/>
            <person name="Jurka J."/>
            <person name="Genikhovich G."/>
            <person name="Grigoriev I.V."/>
            <person name="Lucas S.M."/>
            <person name="Steele R.E."/>
            <person name="Finnerty J.R."/>
            <person name="Technau U."/>
            <person name="Martindale M.Q."/>
            <person name="Rokhsar D.S."/>
        </authorList>
    </citation>
    <scope>NUCLEOTIDE SEQUENCE [LARGE SCALE GENOMIC DNA]</scope>
    <source>
        <strain evidence="7">CH2 X CH6</strain>
    </source>
</reference>
<evidence type="ECO:0000313" key="7">
    <source>
        <dbReference type="Proteomes" id="UP000001593"/>
    </source>
</evidence>
<dbReference type="STRING" id="45351.A7SW71"/>
<evidence type="ECO:0000313" key="6">
    <source>
        <dbReference type="EMBL" id="EDO32057.1"/>
    </source>
</evidence>
<dbReference type="InterPro" id="IPR001841">
    <property type="entry name" value="Znf_RING"/>
</dbReference>
<dbReference type="EMBL" id="DS469853">
    <property type="protein sequence ID" value="EDO32057.1"/>
    <property type="molecule type" value="Genomic_DNA"/>
</dbReference>
<keyword evidence="7" id="KW-1185">Reference proteome</keyword>
<feature type="non-terminal residue" evidence="6">
    <location>
        <position position="1"/>
    </location>
</feature>